<sequence>MFSVKTAYLLELGEQDQCRQQYLERYVEGNIHRRHKIPWWLISVEAAVINVVARRVGSSEARSSLRLVRPVWFMSIWSLLPELLGVSRACSNFWSWEFMALHSSSKTVTSSSSLLVLLRQSGENRGKTSGWFKGSSDVAVRKEISFIATVIRDHDENNIINVTISEARFVDPLVVEAQALRQVSQAGARIKGGGGGVYETKGRLRRIRKRTRPRNGAVLNKCSKTLATNAVYSSISSAILATSIISSL</sequence>
<dbReference type="Proteomes" id="UP000030645">
    <property type="component" value="Unassembled WGS sequence"/>
</dbReference>
<keyword evidence="2" id="KW-1185">Reference proteome</keyword>
<dbReference type="AlphaFoldDB" id="W9SEE0"/>
<gene>
    <name evidence="1" type="ORF">L484_024098</name>
</gene>
<name>W9SEE0_9ROSA</name>
<accession>W9SEE0</accession>
<proteinExistence type="predicted"/>
<protein>
    <submittedName>
        <fullName evidence="1">Uncharacterized protein</fullName>
    </submittedName>
</protein>
<evidence type="ECO:0000313" key="2">
    <source>
        <dbReference type="Proteomes" id="UP000030645"/>
    </source>
</evidence>
<dbReference type="EMBL" id="KE345347">
    <property type="protein sequence ID" value="EXC02133.1"/>
    <property type="molecule type" value="Genomic_DNA"/>
</dbReference>
<evidence type="ECO:0000313" key="1">
    <source>
        <dbReference type="EMBL" id="EXC02133.1"/>
    </source>
</evidence>
<organism evidence="1 2">
    <name type="scientific">Morus notabilis</name>
    <dbReference type="NCBI Taxonomy" id="981085"/>
    <lineage>
        <taxon>Eukaryota</taxon>
        <taxon>Viridiplantae</taxon>
        <taxon>Streptophyta</taxon>
        <taxon>Embryophyta</taxon>
        <taxon>Tracheophyta</taxon>
        <taxon>Spermatophyta</taxon>
        <taxon>Magnoliopsida</taxon>
        <taxon>eudicotyledons</taxon>
        <taxon>Gunneridae</taxon>
        <taxon>Pentapetalae</taxon>
        <taxon>rosids</taxon>
        <taxon>fabids</taxon>
        <taxon>Rosales</taxon>
        <taxon>Moraceae</taxon>
        <taxon>Moreae</taxon>
        <taxon>Morus</taxon>
    </lineage>
</organism>
<reference evidence="2" key="1">
    <citation type="submission" date="2013-01" db="EMBL/GenBank/DDBJ databases">
        <title>Draft Genome Sequence of a Mulberry Tree, Morus notabilis C.K. Schneid.</title>
        <authorList>
            <person name="He N."/>
            <person name="Zhao S."/>
        </authorList>
    </citation>
    <scope>NUCLEOTIDE SEQUENCE</scope>
</reference>